<dbReference type="GO" id="GO:0004674">
    <property type="term" value="F:protein serine/threonine kinase activity"/>
    <property type="evidence" value="ECO:0007669"/>
    <property type="project" value="UniProtKB-KW"/>
</dbReference>
<dbReference type="InterPro" id="IPR011009">
    <property type="entry name" value="Kinase-like_dom_sf"/>
</dbReference>
<dbReference type="InterPro" id="IPR050236">
    <property type="entry name" value="Ser_Thr_kinase_AGC"/>
</dbReference>
<dbReference type="Gene3D" id="1.10.510.10">
    <property type="entry name" value="Transferase(Phosphotransferase) domain 1"/>
    <property type="match status" value="1"/>
</dbReference>
<dbReference type="Pfam" id="PF00069">
    <property type="entry name" value="Pkinase"/>
    <property type="match status" value="1"/>
</dbReference>
<keyword evidence="5 11" id="KW-0418">Kinase</keyword>
<dbReference type="PANTHER" id="PTHR24356">
    <property type="entry name" value="SERINE/THREONINE-PROTEIN KINASE"/>
    <property type="match status" value="1"/>
</dbReference>
<dbReference type="EMBL" id="CCKQ01000302">
    <property type="protein sequence ID" value="CDW71361.1"/>
    <property type="molecule type" value="Genomic_DNA"/>
</dbReference>
<feature type="domain" description="Protein kinase" evidence="10">
    <location>
        <begin position="15"/>
        <end position="297"/>
    </location>
</feature>
<dbReference type="Gene3D" id="3.30.200.20">
    <property type="entry name" value="Phosphorylase Kinase, domain 1"/>
    <property type="match status" value="1"/>
</dbReference>
<evidence type="ECO:0000256" key="4">
    <source>
        <dbReference type="ARBA" id="ARBA00022741"/>
    </source>
</evidence>
<comment type="catalytic activity">
    <reaction evidence="7">
        <text>L-threonyl-[protein] + ATP = O-phospho-L-threonyl-[protein] + ADP + H(+)</text>
        <dbReference type="Rhea" id="RHEA:46608"/>
        <dbReference type="Rhea" id="RHEA-COMP:11060"/>
        <dbReference type="Rhea" id="RHEA-COMP:11605"/>
        <dbReference type="ChEBI" id="CHEBI:15378"/>
        <dbReference type="ChEBI" id="CHEBI:30013"/>
        <dbReference type="ChEBI" id="CHEBI:30616"/>
        <dbReference type="ChEBI" id="CHEBI:61977"/>
        <dbReference type="ChEBI" id="CHEBI:456216"/>
        <dbReference type="EC" id="2.7.11.1"/>
    </reaction>
</comment>
<dbReference type="Proteomes" id="UP000039865">
    <property type="component" value="Unassembled WGS sequence"/>
</dbReference>
<evidence type="ECO:0000259" key="10">
    <source>
        <dbReference type="PROSITE" id="PS50011"/>
    </source>
</evidence>
<keyword evidence="6" id="KW-0067">ATP-binding</keyword>
<feature type="compositionally biased region" description="Low complexity" evidence="9">
    <location>
        <begin position="403"/>
        <end position="416"/>
    </location>
</feature>
<keyword evidence="4" id="KW-0547">Nucleotide-binding</keyword>
<name>A0A077ZSD1_STYLE</name>
<dbReference type="EC" id="2.7.11.1" evidence="1"/>
<dbReference type="AlphaFoldDB" id="A0A077ZSD1"/>
<evidence type="ECO:0000256" key="7">
    <source>
        <dbReference type="ARBA" id="ARBA00047899"/>
    </source>
</evidence>
<dbReference type="PANTHER" id="PTHR24356:SF163">
    <property type="entry name" value="3-PHOSPHOINOSITIDE-DEPENDENT PROTEIN KINASE 1-RELATED"/>
    <property type="match status" value="1"/>
</dbReference>
<accession>A0A077ZSD1</accession>
<organism evidence="11 12">
    <name type="scientific">Stylonychia lemnae</name>
    <name type="common">Ciliate</name>
    <dbReference type="NCBI Taxonomy" id="5949"/>
    <lineage>
        <taxon>Eukaryota</taxon>
        <taxon>Sar</taxon>
        <taxon>Alveolata</taxon>
        <taxon>Ciliophora</taxon>
        <taxon>Intramacronucleata</taxon>
        <taxon>Spirotrichea</taxon>
        <taxon>Stichotrichia</taxon>
        <taxon>Sporadotrichida</taxon>
        <taxon>Oxytrichidae</taxon>
        <taxon>Stylonychinae</taxon>
        <taxon>Stylonychia</taxon>
    </lineage>
</organism>
<feature type="compositionally biased region" description="Basic and acidic residues" evidence="9">
    <location>
        <begin position="440"/>
        <end position="449"/>
    </location>
</feature>
<evidence type="ECO:0000256" key="9">
    <source>
        <dbReference type="SAM" id="MobiDB-lite"/>
    </source>
</evidence>
<dbReference type="PROSITE" id="PS00108">
    <property type="entry name" value="PROTEIN_KINASE_ST"/>
    <property type="match status" value="1"/>
</dbReference>
<dbReference type="SUPFAM" id="SSF56112">
    <property type="entry name" value="Protein kinase-like (PK-like)"/>
    <property type="match status" value="1"/>
</dbReference>
<protein>
    <recommendedName>
        <fullName evidence="1">non-specific serine/threonine protein kinase</fullName>
        <ecNumber evidence="1">2.7.11.1</ecNumber>
    </recommendedName>
</protein>
<feature type="region of interest" description="Disordered" evidence="9">
    <location>
        <begin position="402"/>
        <end position="449"/>
    </location>
</feature>
<dbReference type="OrthoDB" id="347657at2759"/>
<evidence type="ECO:0000256" key="6">
    <source>
        <dbReference type="ARBA" id="ARBA00022840"/>
    </source>
</evidence>
<evidence type="ECO:0000313" key="11">
    <source>
        <dbReference type="EMBL" id="CDW71361.1"/>
    </source>
</evidence>
<evidence type="ECO:0000256" key="5">
    <source>
        <dbReference type="ARBA" id="ARBA00022777"/>
    </source>
</evidence>
<dbReference type="InterPro" id="IPR008271">
    <property type="entry name" value="Ser/Thr_kinase_AS"/>
</dbReference>
<evidence type="ECO:0000256" key="2">
    <source>
        <dbReference type="ARBA" id="ARBA00022527"/>
    </source>
</evidence>
<evidence type="ECO:0000256" key="3">
    <source>
        <dbReference type="ARBA" id="ARBA00022679"/>
    </source>
</evidence>
<sequence>MPKTRLALSQIQIDFEVIKQIGTGNFTNIYKVLHKKYPENYYALKVCDSQKVSNLRKETDILMEKHALNKILLDCKDKGIKDEDLPCVKLIGTFKDGINLYFLTEALNSKDELWEYCRTFGMFNDSIIRYTFYEICKSVQQLHSIGIIHRDLKPENMFYTNNQSHVKLIDFGSAEDIQNSQIRAMRIDDNPKRHQHLNFVGTPQYMSPECIRNQGSFLASDIWSLGCILYQFYLGLLPFRGKSDYLIFVQSTVAKYRLEEYPDILIPQEAKDLIQKLLIVDHKLRPSIENLLQSPYFDMVRNLKKMPEPSLLDKQLKEICLDFITRGNVYQLEGIDKFDQHFESNVIQKFIKEELWNLYLESQDQIQLRLDHIRMLAKNFIFDTDPYPEDNELVQKLMRNESQYQDQQRQMEQNNQTKEQNSSEDEQDLILASEQYVQSSEREQKEIEE</sequence>
<comment type="catalytic activity">
    <reaction evidence="8">
        <text>L-seryl-[protein] + ATP = O-phospho-L-seryl-[protein] + ADP + H(+)</text>
        <dbReference type="Rhea" id="RHEA:17989"/>
        <dbReference type="Rhea" id="RHEA-COMP:9863"/>
        <dbReference type="Rhea" id="RHEA-COMP:11604"/>
        <dbReference type="ChEBI" id="CHEBI:15378"/>
        <dbReference type="ChEBI" id="CHEBI:29999"/>
        <dbReference type="ChEBI" id="CHEBI:30616"/>
        <dbReference type="ChEBI" id="CHEBI:83421"/>
        <dbReference type="ChEBI" id="CHEBI:456216"/>
        <dbReference type="EC" id="2.7.11.1"/>
    </reaction>
</comment>
<keyword evidence="3" id="KW-0808">Transferase</keyword>
<dbReference type="PROSITE" id="PS50011">
    <property type="entry name" value="PROTEIN_KINASE_DOM"/>
    <property type="match status" value="1"/>
</dbReference>
<evidence type="ECO:0000313" key="12">
    <source>
        <dbReference type="Proteomes" id="UP000039865"/>
    </source>
</evidence>
<dbReference type="GO" id="GO:0035556">
    <property type="term" value="P:intracellular signal transduction"/>
    <property type="evidence" value="ECO:0007669"/>
    <property type="project" value="TreeGrafter"/>
</dbReference>
<gene>
    <name evidence="11" type="primary">Contig16914.g18016</name>
    <name evidence="11" type="ORF">STYLEM_304</name>
</gene>
<keyword evidence="12" id="KW-1185">Reference proteome</keyword>
<reference evidence="11 12" key="1">
    <citation type="submission" date="2014-06" db="EMBL/GenBank/DDBJ databases">
        <authorList>
            <person name="Swart Estienne"/>
        </authorList>
    </citation>
    <scope>NUCLEOTIDE SEQUENCE [LARGE SCALE GENOMIC DNA]</scope>
    <source>
        <strain evidence="11 12">130c</strain>
    </source>
</reference>
<keyword evidence="2" id="KW-0723">Serine/threonine-protein kinase</keyword>
<dbReference type="GO" id="GO:0005524">
    <property type="term" value="F:ATP binding"/>
    <property type="evidence" value="ECO:0007669"/>
    <property type="project" value="UniProtKB-KW"/>
</dbReference>
<evidence type="ECO:0000256" key="1">
    <source>
        <dbReference type="ARBA" id="ARBA00012513"/>
    </source>
</evidence>
<evidence type="ECO:0000256" key="8">
    <source>
        <dbReference type="ARBA" id="ARBA00048679"/>
    </source>
</evidence>
<dbReference type="SMART" id="SM00220">
    <property type="entry name" value="S_TKc"/>
    <property type="match status" value="1"/>
</dbReference>
<dbReference type="InterPro" id="IPR000719">
    <property type="entry name" value="Prot_kinase_dom"/>
</dbReference>
<proteinExistence type="predicted"/>
<dbReference type="InParanoid" id="A0A077ZSD1"/>